<dbReference type="AlphaFoldDB" id="A0A1R1EJF8"/>
<gene>
    <name evidence="1" type="ORF">BK138_24260</name>
</gene>
<dbReference type="EMBL" id="MRTP01000008">
    <property type="protein sequence ID" value="OMF51947.1"/>
    <property type="molecule type" value="Genomic_DNA"/>
</dbReference>
<proteinExistence type="predicted"/>
<accession>A0A1R1EJF8</accession>
<name>A0A1R1EJF8_9BACL</name>
<comment type="caution">
    <text evidence="1">The sequence shown here is derived from an EMBL/GenBank/DDBJ whole genome shotgun (WGS) entry which is preliminary data.</text>
</comment>
<reference evidence="1 2" key="1">
    <citation type="submission" date="2016-11" db="EMBL/GenBank/DDBJ databases">
        <title>Paenibacillus species isolates.</title>
        <authorList>
            <person name="Beno S.M."/>
        </authorList>
    </citation>
    <scope>NUCLEOTIDE SEQUENCE [LARGE SCALE GENOMIC DNA]</scope>
    <source>
        <strain evidence="1 2">FSL R5-0378</strain>
    </source>
</reference>
<dbReference type="RefSeq" id="WP_076173373.1">
    <property type="nucleotide sequence ID" value="NZ_MRTP01000008.1"/>
</dbReference>
<evidence type="ECO:0000313" key="1">
    <source>
        <dbReference type="EMBL" id="OMF51947.1"/>
    </source>
</evidence>
<sequence length="513" mass="59700">MNYKILPFSQIKHLLPVDSWAYVRNERNDGEFENESVILFEGDTRLANLNLDKPFGEESVFIVLVDGNLVVDSYIYNEDTDGATGLTVLGDLQARNMVVGGQEIYVTGDLQVSELFWGDYNHGDLTVAGNAAALLFMDTEEYHVSIHGEKNFKLRINEWDEFGNGYDLDEDLLQEVFIQDCLIQTDEEVMLYRERMLEHFESGCSVIVPAKVTTASEIDIPFLFENAEISIVNLCRLTDSILMPSEANANGNRKYEFWLQDDFYRVIRSQAPSPYRAVYLQQDPLAVIVDIKENEQGDRRLSRWVRRAKNQDLSLNIRWRYIEGEDTEWHALDAHSPNDIHLLLQNGWRTLLTQVSGFEYYRRFIRPERVRALLSLPLAEPYDDFYDDDKSGFWSGSIYTAFRQPGVVRDGEEKSPCFLVAREKGEEMDIYHFVLEKDTDGTEYVHILYQAENGYEHRAFPLWDPDKLKTAFWLFRMAERTLLSLNRSLLEGRAPYEAETFAIEYWEQKGYLR</sequence>
<evidence type="ECO:0000313" key="2">
    <source>
        <dbReference type="Proteomes" id="UP000187172"/>
    </source>
</evidence>
<dbReference type="STRING" id="297318.BK138_24260"/>
<organism evidence="1 2">
    <name type="scientific">Paenibacillus rhizosphaerae</name>
    <dbReference type="NCBI Taxonomy" id="297318"/>
    <lineage>
        <taxon>Bacteria</taxon>
        <taxon>Bacillati</taxon>
        <taxon>Bacillota</taxon>
        <taxon>Bacilli</taxon>
        <taxon>Bacillales</taxon>
        <taxon>Paenibacillaceae</taxon>
        <taxon>Paenibacillus</taxon>
    </lineage>
</organism>
<protein>
    <submittedName>
        <fullName evidence="1">Uncharacterized protein</fullName>
    </submittedName>
</protein>
<keyword evidence="2" id="KW-1185">Reference proteome</keyword>
<dbReference type="Proteomes" id="UP000187172">
    <property type="component" value="Unassembled WGS sequence"/>
</dbReference>